<reference evidence="2" key="1">
    <citation type="submission" date="2020-09" db="EMBL/GenBank/DDBJ databases">
        <title>A novel bacterium of genus Paenibacillus, isolated from South China Sea.</title>
        <authorList>
            <person name="Huang H."/>
            <person name="Mo K."/>
            <person name="Hu Y."/>
        </authorList>
    </citation>
    <scope>NUCLEOTIDE SEQUENCE</scope>
    <source>
        <strain evidence="2">IB182363</strain>
    </source>
</reference>
<dbReference type="CDD" id="cd14789">
    <property type="entry name" value="Tiki"/>
    <property type="match status" value="1"/>
</dbReference>
<evidence type="ECO:0000313" key="3">
    <source>
        <dbReference type="Proteomes" id="UP000639396"/>
    </source>
</evidence>
<dbReference type="AlphaFoldDB" id="A0A927CEH6"/>
<keyword evidence="1" id="KW-0732">Signal</keyword>
<name>A0A927CEH6_9BACL</name>
<organism evidence="2 3">
    <name type="scientific">Paenibacillus oceani</name>
    <dbReference type="NCBI Taxonomy" id="2772510"/>
    <lineage>
        <taxon>Bacteria</taxon>
        <taxon>Bacillati</taxon>
        <taxon>Bacillota</taxon>
        <taxon>Bacilli</taxon>
        <taxon>Bacillales</taxon>
        <taxon>Paenibacillaceae</taxon>
        <taxon>Paenibacillus</taxon>
    </lineage>
</organism>
<sequence>MKRNLWSKWSRMAAAGLLGVTVMLGSTALTVKAEQPAVPTPSISAWSIPTLNEGEKYGIYPLNWYYDGTFQQPIDAAKFKSLIEATAAKLDQIGLKKKETPLSLSTDTASITRDTVTRSIYGLLTRYELPAAFGTGSADPIAYLQKNGIVQGTGEGLELDQPCTVEQAVVLATRLVEFSYDTAEEGAKGVFWKVTNDKNTLYLLGSVHLGIPEMYPLEKQIRDAFDASDDLWVEADTLTGDMSVFTNQMMYDDGTTIKDHVSKETYEKLQQVLKKIGIPEQAFDGFKPFAVSTNLSTFTLFEKLEQAEAAAASGIDHYFLVKALLSNKPIYELESIQFQADVFASLTPEAQEKDLNTLLDTLLVDGGKESAASFKQLQLDWADGDAKAVADGLIRGGLMEGELNKKLIGERDKKMAEKLAGLLEQDGEHTSFVIVGSAHYVVKDMVIDQLKAKGYDVQPVQ</sequence>
<keyword evidence="3" id="KW-1185">Reference proteome</keyword>
<dbReference type="PANTHER" id="PTHR40590:SF1">
    <property type="entry name" value="CYTOPLASMIC PROTEIN"/>
    <property type="match status" value="1"/>
</dbReference>
<evidence type="ECO:0000313" key="2">
    <source>
        <dbReference type="EMBL" id="MBD2866593.1"/>
    </source>
</evidence>
<proteinExistence type="predicted"/>
<dbReference type="Proteomes" id="UP000639396">
    <property type="component" value="Unassembled WGS sequence"/>
</dbReference>
<accession>A0A927CEH6</accession>
<comment type="caution">
    <text evidence="2">The sequence shown here is derived from an EMBL/GenBank/DDBJ whole genome shotgun (WGS) entry which is preliminary data.</text>
</comment>
<feature type="chain" id="PRO_5037181164" evidence="1">
    <location>
        <begin position="34"/>
        <end position="461"/>
    </location>
</feature>
<dbReference type="RefSeq" id="WP_190932207.1">
    <property type="nucleotide sequence ID" value="NZ_JACXJA010000063.1"/>
</dbReference>
<feature type="signal peptide" evidence="1">
    <location>
        <begin position="1"/>
        <end position="33"/>
    </location>
</feature>
<dbReference type="PANTHER" id="PTHR40590">
    <property type="entry name" value="CYTOPLASMIC PROTEIN-RELATED"/>
    <property type="match status" value="1"/>
</dbReference>
<dbReference type="EMBL" id="JACXJA010000063">
    <property type="protein sequence ID" value="MBD2866593.1"/>
    <property type="molecule type" value="Genomic_DNA"/>
</dbReference>
<dbReference type="InterPro" id="IPR047111">
    <property type="entry name" value="YbaP-like"/>
</dbReference>
<dbReference type="InterPro" id="IPR002816">
    <property type="entry name" value="TraB/PrgY/GumN_fam"/>
</dbReference>
<evidence type="ECO:0000256" key="1">
    <source>
        <dbReference type="SAM" id="SignalP"/>
    </source>
</evidence>
<gene>
    <name evidence="2" type="ORF">IDH45_31955</name>
</gene>
<protein>
    <submittedName>
        <fullName evidence="2">TraB/GumN family protein</fullName>
    </submittedName>
</protein>
<dbReference type="Pfam" id="PF01963">
    <property type="entry name" value="TraB_PrgY_gumN"/>
    <property type="match status" value="1"/>
</dbReference>